<evidence type="ECO:0000313" key="1">
    <source>
        <dbReference type="EMBL" id="NOJ77249.1"/>
    </source>
</evidence>
<reference evidence="1 2" key="1">
    <citation type="submission" date="2020-05" db="EMBL/GenBank/DDBJ databases">
        <authorList>
            <person name="Whitworth D."/>
        </authorList>
    </citation>
    <scope>NUCLEOTIDE SEQUENCE [LARGE SCALE GENOMIC DNA]</scope>
    <source>
        <strain evidence="1 2">AM005</strain>
    </source>
</reference>
<name>A0A7Y4MPC2_MYXXA</name>
<evidence type="ECO:0008006" key="3">
    <source>
        <dbReference type="Google" id="ProtNLM"/>
    </source>
</evidence>
<accession>A0A7Y4MPC2</accession>
<dbReference type="AlphaFoldDB" id="A0A7Y4MPC2"/>
<gene>
    <name evidence="1" type="ORF">HNV28_02575</name>
</gene>
<protein>
    <recommendedName>
        <fullName evidence="3">Lipoprotein</fullName>
    </recommendedName>
</protein>
<proteinExistence type="predicted"/>
<comment type="caution">
    <text evidence="1">The sequence shown here is derived from an EMBL/GenBank/DDBJ whole genome shotgun (WGS) entry which is preliminary data.</text>
</comment>
<dbReference type="SUPFAM" id="SSF159501">
    <property type="entry name" value="EreA/ChaN-like"/>
    <property type="match status" value="1"/>
</dbReference>
<sequence>MEVAMRRLALVLGLLGGVGCATGMRGISTQYNPETGQYETPTHEVVYQVPAEDAMMTARYILEKSRYDVMEKEGGLEMFSSFIPDVIPPERYYIQGTRLGPRQALVRVFRIRYTQEGGGYTAEASGRSGGHLSVPGAFANIPGLEGYRPAHGYRDLGIEQKLLERLEMAPALELVGGNSPVPIRSVVMENWGEKGGTTATSAAPECGAPVAGASSLFSAGGVLLVADPLGTQEVPSAALRMLCEASAQELPVTLALSIPVSEQPLLDRYLVSDGDSAAVQELLSGSAFWRRAYQDGRSSRAMLWLVEQVRRMRVSGKDVDVAAIDSDKAHGNEREAQMAQHLLNAQSKRPQAWTLVLTGSVHARTTEVSWDGDFEPMGARVVRALPSVRALDVGFQRGTQFVCRYSVWDEEVECNVFGISPTLEARQSSKQAVGLQLFTAQQPHGFHGRLYLGALSASPPALQAPRQDTTVDPVSSSE</sequence>
<evidence type="ECO:0000313" key="2">
    <source>
        <dbReference type="Proteomes" id="UP000533080"/>
    </source>
</evidence>
<organism evidence="1 2">
    <name type="scientific">Myxococcus xanthus</name>
    <dbReference type="NCBI Taxonomy" id="34"/>
    <lineage>
        <taxon>Bacteria</taxon>
        <taxon>Pseudomonadati</taxon>
        <taxon>Myxococcota</taxon>
        <taxon>Myxococcia</taxon>
        <taxon>Myxococcales</taxon>
        <taxon>Cystobacterineae</taxon>
        <taxon>Myxococcaceae</taxon>
        <taxon>Myxococcus</taxon>
    </lineage>
</organism>
<dbReference type="PROSITE" id="PS51257">
    <property type="entry name" value="PROKAR_LIPOPROTEIN"/>
    <property type="match status" value="1"/>
</dbReference>
<dbReference type="EMBL" id="JABFNT010000006">
    <property type="protein sequence ID" value="NOJ77249.1"/>
    <property type="molecule type" value="Genomic_DNA"/>
</dbReference>
<dbReference type="Proteomes" id="UP000533080">
    <property type="component" value="Unassembled WGS sequence"/>
</dbReference>